<dbReference type="CDD" id="cd14014">
    <property type="entry name" value="STKc_PknB_like"/>
    <property type="match status" value="1"/>
</dbReference>
<dbReference type="InterPro" id="IPR000772">
    <property type="entry name" value="Ricin_B_lectin"/>
</dbReference>
<dbReference type="Gene3D" id="3.30.200.20">
    <property type="entry name" value="Phosphorylase Kinase, domain 1"/>
    <property type="match status" value="1"/>
</dbReference>
<keyword evidence="3" id="KW-0808">Transferase</keyword>
<keyword evidence="6 7" id="KW-0067">ATP-binding</keyword>
<reference evidence="11 12" key="1">
    <citation type="submission" date="2019-06" db="EMBL/GenBank/DDBJ databases">
        <title>Sequencing the genomes of 1000 actinobacteria strains.</title>
        <authorList>
            <person name="Klenk H.-P."/>
        </authorList>
    </citation>
    <scope>NUCLEOTIDE SEQUENCE [LARGE SCALE GENOMIC DNA]</scope>
    <source>
        <strain evidence="11 12">DSM 102200</strain>
    </source>
</reference>
<dbReference type="Gene3D" id="2.80.10.50">
    <property type="match status" value="2"/>
</dbReference>
<keyword evidence="9" id="KW-0812">Transmembrane</keyword>
<dbReference type="PANTHER" id="PTHR43289:SF6">
    <property type="entry name" value="SERINE_THREONINE-PROTEIN KINASE NEKL-3"/>
    <property type="match status" value="1"/>
</dbReference>
<dbReference type="CDD" id="cd23451">
    <property type="entry name" value="beta-trefoil_Ricin_laminarinase"/>
    <property type="match status" value="1"/>
</dbReference>
<feature type="compositionally biased region" description="Low complexity" evidence="8">
    <location>
        <begin position="326"/>
        <end position="348"/>
    </location>
</feature>
<dbReference type="Pfam" id="PF00069">
    <property type="entry name" value="Pkinase"/>
    <property type="match status" value="1"/>
</dbReference>
<organism evidence="11 12">
    <name type="scientific">Actinoallomurus bryophytorum</name>
    <dbReference type="NCBI Taxonomy" id="1490222"/>
    <lineage>
        <taxon>Bacteria</taxon>
        <taxon>Bacillati</taxon>
        <taxon>Actinomycetota</taxon>
        <taxon>Actinomycetes</taxon>
        <taxon>Streptosporangiales</taxon>
        <taxon>Thermomonosporaceae</taxon>
        <taxon>Actinoallomurus</taxon>
    </lineage>
</organism>
<keyword evidence="5 11" id="KW-0418">Kinase</keyword>
<evidence type="ECO:0000259" key="10">
    <source>
        <dbReference type="PROSITE" id="PS50011"/>
    </source>
</evidence>
<dbReference type="Gene3D" id="1.10.510.10">
    <property type="entry name" value="Transferase(Phosphotransferase) domain 1"/>
    <property type="match status" value="1"/>
</dbReference>
<dbReference type="InterPro" id="IPR000719">
    <property type="entry name" value="Prot_kinase_dom"/>
</dbReference>
<feature type="transmembrane region" description="Helical" evidence="9">
    <location>
        <begin position="297"/>
        <end position="318"/>
    </location>
</feature>
<dbReference type="SUPFAM" id="SSF56112">
    <property type="entry name" value="Protein kinase-like (PK-like)"/>
    <property type="match status" value="1"/>
</dbReference>
<gene>
    <name evidence="11" type="ORF">FB559_2223</name>
</gene>
<evidence type="ECO:0000256" key="1">
    <source>
        <dbReference type="ARBA" id="ARBA00012513"/>
    </source>
</evidence>
<evidence type="ECO:0000256" key="7">
    <source>
        <dbReference type="PROSITE-ProRule" id="PRU10141"/>
    </source>
</evidence>
<dbReference type="InterPro" id="IPR017441">
    <property type="entry name" value="Protein_kinase_ATP_BS"/>
</dbReference>
<dbReference type="EMBL" id="VFOZ01000001">
    <property type="protein sequence ID" value="TQL96676.1"/>
    <property type="molecule type" value="Genomic_DNA"/>
</dbReference>
<keyword evidence="9" id="KW-0472">Membrane</keyword>
<dbReference type="GO" id="GO:0005524">
    <property type="term" value="F:ATP binding"/>
    <property type="evidence" value="ECO:0007669"/>
    <property type="project" value="UniProtKB-UniRule"/>
</dbReference>
<evidence type="ECO:0000313" key="11">
    <source>
        <dbReference type="EMBL" id="TQL96676.1"/>
    </source>
</evidence>
<proteinExistence type="predicted"/>
<keyword evidence="4 7" id="KW-0547">Nucleotide-binding</keyword>
<dbReference type="PROSITE" id="PS00108">
    <property type="entry name" value="PROTEIN_KINASE_ST"/>
    <property type="match status" value="1"/>
</dbReference>
<dbReference type="GO" id="GO:0004674">
    <property type="term" value="F:protein serine/threonine kinase activity"/>
    <property type="evidence" value="ECO:0007669"/>
    <property type="project" value="UniProtKB-KW"/>
</dbReference>
<dbReference type="SMART" id="SM00458">
    <property type="entry name" value="RICIN"/>
    <property type="match status" value="1"/>
</dbReference>
<dbReference type="InterPro" id="IPR035992">
    <property type="entry name" value="Ricin_B-like_lectins"/>
</dbReference>
<feature type="domain" description="Protein kinase" evidence="10">
    <location>
        <begin position="14"/>
        <end position="278"/>
    </location>
</feature>
<dbReference type="RefSeq" id="WP_141955507.1">
    <property type="nucleotide sequence ID" value="NZ_VFOZ01000001.1"/>
</dbReference>
<evidence type="ECO:0000256" key="2">
    <source>
        <dbReference type="ARBA" id="ARBA00022527"/>
    </source>
</evidence>
<evidence type="ECO:0000256" key="8">
    <source>
        <dbReference type="SAM" id="MobiDB-lite"/>
    </source>
</evidence>
<keyword evidence="2 11" id="KW-0723">Serine/threonine-protein kinase</keyword>
<evidence type="ECO:0000256" key="5">
    <source>
        <dbReference type="ARBA" id="ARBA00022777"/>
    </source>
</evidence>
<dbReference type="Proteomes" id="UP000316096">
    <property type="component" value="Unassembled WGS sequence"/>
</dbReference>
<dbReference type="PANTHER" id="PTHR43289">
    <property type="entry name" value="MITOGEN-ACTIVATED PROTEIN KINASE KINASE KINASE 20-RELATED"/>
    <property type="match status" value="1"/>
</dbReference>
<protein>
    <recommendedName>
        <fullName evidence="1">non-specific serine/threonine protein kinase</fullName>
        <ecNumber evidence="1">2.7.11.1</ecNumber>
    </recommendedName>
</protein>
<evidence type="ECO:0000256" key="6">
    <source>
        <dbReference type="ARBA" id="ARBA00022840"/>
    </source>
</evidence>
<dbReference type="NCBIfam" id="NF035930">
    <property type="entry name" value="lectin_2"/>
    <property type="match status" value="1"/>
</dbReference>
<sequence>METRQSGHLVGGRYRLIEKLGAGGFGQVWKASDESLHVKVAVKQVWLPPTSSEAERSERLIRAQREARNAALLRDHPNIVAVHDVVIEGEIPWIVMRLVDGCSLQDRLDKQGPLPIDQVARIAVALLKALEAADAAGIVHRDVKPANVMLAGDSQVLLTDFGIAVGQTDSAMTAAGAVIGSMEYLAPERLQGRNGNVTSDLFSLGATLYQAVEGFSPFRRGTPSGSMSAVLFEQAPPPRRAGHLAALITRLLDKDPGKRPTIRQALTLVDVPASTSVLTPSSTKVVPTRPRRTGKTAVYAGAVLACAAMIGSIAYITINHRDGSRTHTPSAATTPSPHGSPTSGSSGAVGLPTGQITGNGGKCVDVLNGSGENGTPVDLYDCNGTPAQKWTVGADGTIRALGKCMDATGGETANGTKIQLYDCNGTPAQRWQRRSDGSVVNLNSGRCLDDTDGNTTDGNQTQIWDCIGNDNQKWTLPAA</sequence>
<dbReference type="EC" id="2.7.11.1" evidence="1"/>
<dbReference type="AlphaFoldDB" id="A0A543CHV9"/>
<dbReference type="OrthoDB" id="9762169at2"/>
<accession>A0A543CHV9</accession>
<dbReference type="Pfam" id="PF00652">
    <property type="entry name" value="Ricin_B_lectin"/>
    <property type="match status" value="1"/>
</dbReference>
<dbReference type="PROSITE" id="PS00107">
    <property type="entry name" value="PROTEIN_KINASE_ATP"/>
    <property type="match status" value="1"/>
</dbReference>
<dbReference type="PROSITE" id="PS50231">
    <property type="entry name" value="RICIN_B_LECTIN"/>
    <property type="match status" value="1"/>
</dbReference>
<comment type="caution">
    <text evidence="11">The sequence shown here is derived from an EMBL/GenBank/DDBJ whole genome shotgun (WGS) entry which is preliminary data.</text>
</comment>
<name>A0A543CHV9_9ACTN</name>
<evidence type="ECO:0000256" key="4">
    <source>
        <dbReference type="ARBA" id="ARBA00022741"/>
    </source>
</evidence>
<dbReference type="InterPro" id="IPR011009">
    <property type="entry name" value="Kinase-like_dom_sf"/>
</dbReference>
<dbReference type="PROSITE" id="PS50011">
    <property type="entry name" value="PROTEIN_KINASE_DOM"/>
    <property type="match status" value="1"/>
</dbReference>
<evidence type="ECO:0000256" key="3">
    <source>
        <dbReference type="ARBA" id="ARBA00022679"/>
    </source>
</evidence>
<evidence type="ECO:0000313" key="12">
    <source>
        <dbReference type="Proteomes" id="UP000316096"/>
    </source>
</evidence>
<feature type="region of interest" description="Disordered" evidence="8">
    <location>
        <begin position="324"/>
        <end position="354"/>
    </location>
</feature>
<feature type="binding site" evidence="7">
    <location>
        <position position="43"/>
    </location>
    <ligand>
        <name>ATP</name>
        <dbReference type="ChEBI" id="CHEBI:30616"/>
    </ligand>
</feature>
<dbReference type="SMART" id="SM00220">
    <property type="entry name" value="S_TKc"/>
    <property type="match status" value="1"/>
</dbReference>
<dbReference type="SUPFAM" id="SSF50370">
    <property type="entry name" value="Ricin B-like lectins"/>
    <property type="match status" value="1"/>
</dbReference>
<dbReference type="InterPro" id="IPR008271">
    <property type="entry name" value="Ser/Thr_kinase_AS"/>
</dbReference>
<keyword evidence="12" id="KW-1185">Reference proteome</keyword>
<evidence type="ECO:0000256" key="9">
    <source>
        <dbReference type="SAM" id="Phobius"/>
    </source>
</evidence>
<keyword evidence="9" id="KW-1133">Transmembrane helix</keyword>